<dbReference type="Proteomes" id="UP000613030">
    <property type="component" value="Unassembled WGS sequence"/>
</dbReference>
<keyword evidence="2" id="KW-0732">Signal</keyword>
<dbReference type="Gene3D" id="2.60.120.260">
    <property type="entry name" value="Galactose-binding domain-like"/>
    <property type="match status" value="1"/>
</dbReference>
<dbReference type="InterPro" id="IPR000757">
    <property type="entry name" value="Beta-glucanase-like"/>
</dbReference>
<accession>A0ABS1L4B4</accession>
<dbReference type="EMBL" id="JAERRB010000019">
    <property type="protein sequence ID" value="MBL0745777.1"/>
    <property type="molecule type" value="Genomic_DNA"/>
</dbReference>
<proteinExistence type="inferred from homology"/>
<dbReference type="Gene3D" id="2.60.120.200">
    <property type="match status" value="2"/>
</dbReference>
<comment type="similarity">
    <text evidence="1">Belongs to the glycosyl hydrolase 16 family.</text>
</comment>
<evidence type="ECO:0000313" key="4">
    <source>
        <dbReference type="EMBL" id="MBL0745777.1"/>
    </source>
</evidence>
<gene>
    <name evidence="4" type="ORF">JI741_31375</name>
</gene>
<feature type="signal peptide" evidence="2">
    <location>
        <begin position="1"/>
        <end position="21"/>
    </location>
</feature>
<evidence type="ECO:0000256" key="1">
    <source>
        <dbReference type="ARBA" id="ARBA00006865"/>
    </source>
</evidence>
<name>A0ABS1L4B4_9BACT</name>
<sequence>MTTKKLYAILFGIAVFSAATSSVCGQPPDESYTLLFEENFKGKTVNENDWRYRLGPRVGTGIDGFGLKENVFVSDSGLHILAKQEMINGKLENTGGGIISRHQFGYGYYETLSKPFMQGTGVHCSFWQSGGAFPNNSIFEIDSYEIDSKYKMGCNNLYIHLGSKQHPYVPWPCRANLPFEFRPDGWFLDAYEYTPEGVTFYDNGKVVARAEWRELTAAQVVWLSALNGVGKVDAAKQPGETLFKYFRYYAKPYPGINLLPNGDFEYNMDKIPGDTPIAWQVEGNNKVIALPIGASKIGDYHLRIGHVSEKTNVTLYQVLEYILNDSYQLSAWVKVPPSVSEASIVVSEFGKKDIKLMLPTSDEWKKIVIPDINVQCNKVKIAIQGIAPTGAFISLDDLRFFKPNLSASVTNESGPQKYTGEPVWKIAQKYPIDFKDDKAFYFFDRNVGLGDLSTIHLEITADKFMNTSPIARMPKQGNSGWAIRLNDAGDISFSLGSMATHTDVIAKNAYRPGIKTAVTCTYDKGEVAIYSDGELAVKKRVVDFNMDDKTAAGKMGNTGTVFEAVGEVMAPSKDKTALGKIEPYNGRIENVQVFNNVLSPSQIKDLIKK</sequence>
<feature type="domain" description="GH16" evidence="3">
    <location>
        <begin position="14"/>
        <end position="254"/>
    </location>
</feature>
<feature type="chain" id="PRO_5045521543" evidence="2">
    <location>
        <begin position="22"/>
        <end position="609"/>
    </location>
</feature>
<evidence type="ECO:0000256" key="2">
    <source>
        <dbReference type="SAM" id="SignalP"/>
    </source>
</evidence>
<protein>
    <submittedName>
        <fullName evidence="4">Family 16 glycosylhydrolase</fullName>
    </submittedName>
</protein>
<dbReference type="RefSeq" id="WP_202016409.1">
    <property type="nucleotide sequence ID" value="NZ_JAERRB010000019.1"/>
</dbReference>
<dbReference type="SUPFAM" id="SSF49899">
    <property type="entry name" value="Concanavalin A-like lectins/glucanases"/>
    <property type="match status" value="2"/>
</dbReference>
<evidence type="ECO:0000259" key="3">
    <source>
        <dbReference type="PROSITE" id="PS51762"/>
    </source>
</evidence>
<dbReference type="Pfam" id="PF13385">
    <property type="entry name" value="Laminin_G_3"/>
    <property type="match status" value="1"/>
</dbReference>
<dbReference type="InterPro" id="IPR013320">
    <property type="entry name" value="ConA-like_dom_sf"/>
</dbReference>
<evidence type="ECO:0000313" key="5">
    <source>
        <dbReference type="Proteomes" id="UP000613030"/>
    </source>
</evidence>
<comment type="caution">
    <text evidence="4">The sequence shown here is derived from an EMBL/GenBank/DDBJ whole genome shotgun (WGS) entry which is preliminary data.</text>
</comment>
<organism evidence="4 5">
    <name type="scientific">Chryseolinea lacunae</name>
    <dbReference type="NCBI Taxonomy" id="2801331"/>
    <lineage>
        <taxon>Bacteria</taxon>
        <taxon>Pseudomonadati</taxon>
        <taxon>Bacteroidota</taxon>
        <taxon>Cytophagia</taxon>
        <taxon>Cytophagales</taxon>
        <taxon>Fulvivirgaceae</taxon>
        <taxon>Chryseolinea</taxon>
    </lineage>
</organism>
<keyword evidence="5" id="KW-1185">Reference proteome</keyword>
<dbReference type="CDD" id="cd00413">
    <property type="entry name" value="Glyco_hydrolase_16"/>
    <property type="match status" value="1"/>
</dbReference>
<dbReference type="PROSITE" id="PS51762">
    <property type="entry name" value="GH16_2"/>
    <property type="match status" value="1"/>
</dbReference>
<reference evidence="4 5" key="1">
    <citation type="submission" date="2021-01" db="EMBL/GenBank/DDBJ databases">
        <title>Chryseolinea sp. Jin1 Genome sequencing and assembly.</title>
        <authorList>
            <person name="Kim I."/>
        </authorList>
    </citation>
    <scope>NUCLEOTIDE SEQUENCE [LARGE SCALE GENOMIC DNA]</scope>
    <source>
        <strain evidence="4 5">Jin1</strain>
    </source>
</reference>